<dbReference type="InterPro" id="IPR000225">
    <property type="entry name" value="Armadillo"/>
</dbReference>
<dbReference type="PANTHER" id="PTHR10957">
    <property type="entry name" value="RAP1 GTPASE-GDP DISSOCIATION STIMULATOR 1"/>
    <property type="match status" value="1"/>
</dbReference>
<evidence type="ECO:0000256" key="1">
    <source>
        <dbReference type="ARBA" id="ARBA00004173"/>
    </source>
</evidence>
<dbReference type="STRING" id="796925.A0A137NZJ3"/>
<dbReference type="InterPro" id="IPR016024">
    <property type="entry name" value="ARM-type_fold"/>
</dbReference>
<proteinExistence type="predicted"/>
<dbReference type="Proteomes" id="UP000070444">
    <property type="component" value="Unassembled WGS sequence"/>
</dbReference>
<evidence type="ECO:0000256" key="3">
    <source>
        <dbReference type="ARBA" id="ARBA00004514"/>
    </source>
</evidence>
<dbReference type="GO" id="GO:0005739">
    <property type="term" value="C:mitochondrion"/>
    <property type="evidence" value="ECO:0007669"/>
    <property type="project" value="UniProtKB-SubCell"/>
</dbReference>
<dbReference type="GO" id="GO:0005085">
    <property type="term" value="F:guanyl-nucleotide exchange factor activity"/>
    <property type="evidence" value="ECO:0007669"/>
    <property type="project" value="InterPro"/>
</dbReference>
<dbReference type="OrthoDB" id="26149at2759"/>
<dbReference type="AlphaFoldDB" id="A0A137NZJ3"/>
<dbReference type="InterPro" id="IPR040144">
    <property type="entry name" value="RAP1GDS1"/>
</dbReference>
<reference evidence="7 8" key="1">
    <citation type="journal article" date="2015" name="Genome Biol. Evol.">
        <title>Phylogenomic analyses indicate that early fungi evolved digesting cell walls of algal ancestors of land plants.</title>
        <authorList>
            <person name="Chang Y."/>
            <person name="Wang S."/>
            <person name="Sekimoto S."/>
            <person name="Aerts A.L."/>
            <person name="Choi C."/>
            <person name="Clum A."/>
            <person name="LaButti K.M."/>
            <person name="Lindquist E.A."/>
            <person name="Yee Ngan C."/>
            <person name="Ohm R.A."/>
            <person name="Salamov A.A."/>
            <person name="Grigoriev I.V."/>
            <person name="Spatafora J.W."/>
            <person name="Berbee M.L."/>
        </authorList>
    </citation>
    <scope>NUCLEOTIDE SEQUENCE [LARGE SCALE GENOMIC DNA]</scope>
    <source>
        <strain evidence="7 8">NRRL 28638</strain>
    </source>
</reference>
<accession>A0A137NZJ3</accession>
<evidence type="ECO:0000313" key="7">
    <source>
        <dbReference type="EMBL" id="KXN68260.1"/>
    </source>
</evidence>
<protein>
    <submittedName>
        <fullName evidence="7">ARM repeat-containing protein</fullName>
    </submittedName>
</protein>
<organism evidence="7 8">
    <name type="scientific">Conidiobolus coronatus (strain ATCC 28846 / CBS 209.66 / NRRL 28638)</name>
    <name type="common">Delacroixia coronata</name>
    <dbReference type="NCBI Taxonomy" id="796925"/>
    <lineage>
        <taxon>Eukaryota</taxon>
        <taxon>Fungi</taxon>
        <taxon>Fungi incertae sedis</taxon>
        <taxon>Zoopagomycota</taxon>
        <taxon>Entomophthoromycotina</taxon>
        <taxon>Entomophthoromycetes</taxon>
        <taxon>Entomophthorales</taxon>
        <taxon>Ancylistaceae</taxon>
        <taxon>Conidiobolus</taxon>
    </lineage>
</organism>
<evidence type="ECO:0000256" key="2">
    <source>
        <dbReference type="ARBA" id="ARBA00004240"/>
    </source>
</evidence>
<keyword evidence="6" id="KW-0496">Mitochondrion</keyword>
<evidence type="ECO:0000256" key="5">
    <source>
        <dbReference type="ARBA" id="ARBA00022824"/>
    </source>
</evidence>
<dbReference type="GO" id="GO:0005783">
    <property type="term" value="C:endoplasmic reticulum"/>
    <property type="evidence" value="ECO:0007669"/>
    <property type="project" value="UniProtKB-SubCell"/>
</dbReference>
<evidence type="ECO:0000256" key="4">
    <source>
        <dbReference type="ARBA" id="ARBA00022490"/>
    </source>
</evidence>
<sequence>MSNNNQLEISLVELNSLFDAENLIEHFNKHGESLVKNIEENANFSLEGFANDDNITLLTLMLEGIASYGRVIETREKVVQASPLIFKNLESILIKSFNNNKLEKLNIQLLRAIGNLSIDLDKHRQLILETSILEKVSSFTLLSNTSSPLFKNSIGCLLNTGMNYEPVRDKICELIPIPELLDLLFNQSISDDITIFIGLRLVNNLSESDAGFDALANDELKAISIVDWLDQTIKSDSDYKIQMGQILVDLLELILSTRENYQVLLVKHNKLIPLIDLLEYTKQFFTGEKDEDKEILQLRTVLVRVIVSIASHDDNLSLFNENLVMNKLVKWLDDTSDKETCSAGGLFLGNLARTDKNCHDLVNKYKVHEKIVQIIKDVTDLNVIHSNIGLLKNLCLSDANKPIINKLNVIPLIVPYLEKDSAPPLQFGTVGVLKHLTSKNETNSLALCQDENKYAELLPITRVCNLVKRSDNQGIKSEGTRLIINVIKAIFSSNDNYNDYGQLLKQNEMIQPIVDLVKATKFAILQNEGIIALSLLCH</sequence>
<comment type="subcellular location">
    <subcellularLocation>
        <location evidence="3">Cytoplasm</location>
        <location evidence="3">Cytosol</location>
    </subcellularLocation>
    <subcellularLocation>
        <location evidence="2">Endoplasmic reticulum</location>
    </subcellularLocation>
    <subcellularLocation>
        <location evidence="1">Mitochondrion</location>
    </subcellularLocation>
</comment>
<evidence type="ECO:0000313" key="8">
    <source>
        <dbReference type="Proteomes" id="UP000070444"/>
    </source>
</evidence>
<name>A0A137NZJ3_CONC2</name>
<dbReference type="SMART" id="SM00185">
    <property type="entry name" value="ARM"/>
    <property type="match status" value="4"/>
</dbReference>
<keyword evidence="4" id="KW-0963">Cytoplasm</keyword>
<dbReference type="EMBL" id="KQ964586">
    <property type="protein sequence ID" value="KXN68260.1"/>
    <property type="molecule type" value="Genomic_DNA"/>
</dbReference>
<dbReference type="GO" id="GO:0005829">
    <property type="term" value="C:cytosol"/>
    <property type="evidence" value="ECO:0007669"/>
    <property type="project" value="UniProtKB-SubCell"/>
</dbReference>
<dbReference type="Gene3D" id="1.25.10.10">
    <property type="entry name" value="Leucine-rich Repeat Variant"/>
    <property type="match status" value="2"/>
</dbReference>
<dbReference type="SUPFAM" id="SSF48371">
    <property type="entry name" value="ARM repeat"/>
    <property type="match status" value="2"/>
</dbReference>
<gene>
    <name evidence="7" type="ORF">CONCODRAFT_86555</name>
</gene>
<evidence type="ECO:0000256" key="6">
    <source>
        <dbReference type="ARBA" id="ARBA00023128"/>
    </source>
</evidence>
<keyword evidence="5" id="KW-0256">Endoplasmic reticulum</keyword>
<keyword evidence="8" id="KW-1185">Reference proteome</keyword>
<dbReference type="InterPro" id="IPR011989">
    <property type="entry name" value="ARM-like"/>
</dbReference>
<dbReference type="OMA" id="NGTEHQM"/>